<accession>A0A840HQH6</accession>
<dbReference type="CDD" id="cd07739">
    <property type="entry name" value="metallo-hydrolase-like_MBL-fold"/>
    <property type="match status" value="1"/>
</dbReference>
<evidence type="ECO:0000313" key="2">
    <source>
        <dbReference type="EMBL" id="MBB4640185.1"/>
    </source>
</evidence>
<evidence type="ECO:0000313" key="3">
    <source>
        <dbReference type="Proteomes" id="UP000575068"/>
    </source>
</evidence>
<dbReference type="PANTHER" id="PTHR42951">
    <property type="entry name" value="METALLO-BETA-LACTAMASE DOMAIN-CONTAINING"/>
    <property type="match status" value="1"/>
</dbReference>
<evidence type="ECO:0000259" key="1">
    <source>
        <dbReference type="SMART" id="SM00849"/>
    </source>
</evidence>
<dbReference type="Pfam" id="PF00753">
    <property type="entry name" value="Lactamase_B"/>
    <property type="match status" value="1"/>
</dbReference>
<sequence length="297" mass="32595">MQDSNTTTPAAAHAPTTKLGWQTFVTPGVPTVSDDIPPGETARWWSPITSILIYGDKDAVLIDTPTTVAQATAVTDWVVASGKNLTTIYITHGHGDHFFGTGTVQERFPDARAIAASDVVDRMRDQIAPAMMEGMWNKRFPGLIPDNIVIADPLAETSFFLEGHELRVVPTGHSDTDDTTCLYVPSLDLVVAGDVVYNDVHQYLSESTTREKRLEWIAALDTIDALKPKVVIAGHKRPENGDGPETIEETRQYLRDFDRLVDETASTSELYRAMLALYPNRVNPGALWGSARAVKGF</sequence>
<name>A0A840HQH6_9SPHN</name>
<dbReference type="AlphaFoldDB" id="A0A840HQH6"/>
<protein>
    <submittedName>
        <fullName evidence="2">Glyoxylase-like metal-dependent hydrolase (Beta-lactamase superfamily II)</fullName>
    </submittedName>
</protein>
<dbReference type="SMART" id="SM00849">
    <property type="entry name" value="Lactamase_B"/>
    <property type="match status" value="1"/>
</dbReference>
<dbReference type="RefSeq" id="WP_184474057.1">
    <property type="nucleotide sequence ID" value="NZ_JACHOV010000002.1"/>
</dbReference>
<feature type="domain" description="Metallo-beta-lactamase" evidence="1">
    <location>
        <begin position="47"/>
        <end position="235"/>
    </location>
</feature>
<dbReference type="Proteomes" id="UP000575068">
    <property type="component" value="Unassembled WGS sequence"/>
</dbReference>
<organism evidence="2 3">
    <name type="scientific">Rhizorhapis suberifaciens</name>
    <name type="common">corky root of lettuce</name>
    <dbReference type="NCBI Taxonomy" id="13656"/>
    <lineage>
        <taxon>Bacteria</taxon>
        <taxon>Pseudomonadati</taxon>
        <taxon>Pseudomonadota</taxon>
        <taxon>Alphaproteobacteria</taxon>
        <taxon>Sphingomonadales</taxon>
        <taxon>Sphingomonadaceae</taxon>
        <taxon>Rhizorhapis</taxon>
    </lineage>
</organism>
<proteinExistence type="predicted"/>
<dbReference type="GO" id="GO:0016787">
    <property type="term" value="F:hydrolase activity"/>
    <property type="evidence" value="ECO:0007669"/>
    <property type="project" value="UniProtKB-KW"/>
</dbReference>
<dbReference type="SUPFAM" id="SSF56281">
    <property type="entry name" value="Metallo-hydrolase/oxidoreductase"/>
    <property type="match status" value="1"/>
</dbReference>
<keyword evidence="2" id="KW-0378">Hydrolase</keyword>
<dbReference type="Gene3D" id="3.60.15.10">
    <property type="entry name" value="Ribonuclease Z/Hydroxyacylglutathione hydrolase-like"/>
    <property type="match status" value="1"/>
</dbReference>
<dbReference type="InterPro" id="IPR001279">
    <property type="entry name" value="Metallo-B-lactamas"/>
</dbReference>
<reference evidence="2 3" key="1">
    <citation type="submission" date="2020-08" db="EMBL/GenBank/DDBJ databases">
        <title>Genomic Encyclopedia of Type Strains, Phase IV (KMG-IV): sequencing the most valuable type-strain genomes for metagenomic binning, comparative biology and taxonomic classification.</title>
        <authorList>
            <person name="Goeker M."/>
        </authorList>
    </citation>
    <scope>NUCLEOTIDE SEQUENCE [LARGE SCALE GENOMIC DNA]</scope>
    <source>
        <strain evidence="2 3">DSM 7465</strain>
    </source>
</reference>
<dbReference type="EMBL" id="JACHOV010000002">
    <property type="protein sequence ID" value="MBB4640185.1"/>
    <property type="molecule type" value="Genomic_DNA"/>
</dbReference>
<dbReference type="InterPro" id="IPR036866">
    <property type="entry name" value="RibonucZ/Hydroxyglut_hydro"/>
</dbReference>
<gene>
    <name evidence="2" type="ORF">HNQ99_000473</name>
</gene>
<dbReference type="PANTHER" id="PTHR42951:SF14">
    <property type="entry name" value="METALLO-BETA-LACTAMASE SUPERFAMILY PROTEIN"/>
    <property type="match status" value="1"/>
</dbReference>
<keyword evidence="3" id="KW-1185">Reference proteome</keyword>
<comment type="caution">
    <text evidence="2">The sequence shown here is derived from an EMBL/GenBank/DDBJ whole genome shotgun (WGS) entry which is preliminary data.</text>
</comment>
<dbReference type="InterPro" id="IPR050855">
    <property type="entry name" value="NDM-1-like"/>
</dbReference>